<protein>
    <submittedName>
        <fullName evidence="3">DUF1917-domain-containing protein</fullName>
    </submittedName>
</protein>
<evidence type="ECO:0000313" key="4">
    <source>
        <dbReference type="Proteomes" id="UP000272025"/>
    </source>
</evidence>
<dbReference type="Gene3D" id="3.30.760.10">
    <property type="entry name" value="RNA Cap, Translation Initiation Factor Eif4e"/>
    <property type="match status" value="1"/>
</dbReference>
<reference evidence="3 4" key="1">
    <citation type="journal article" date="2018" name="Mol. Ecol.">
        <title>The obligate alkalophilic soda-lake fungus Sodiomyces alkalinus has shifted to a protein diet.</title>
        <authorList>
            <person name="Grum-Grzhimaylo A.A."/>
            <person name="Falkoski D.L."/>
            <person name="van den Heuvel J."/>
            <person name="Valero-Jimenez C.A."/>
            <person name="Min B."/>
            <person name="Choi I.G."/>
            <person name="Lipzen A."/>
            <person name="Daum C.G."/>
            <person name="Aanen D.K."/>
            <person name="Tsang A."/>
            <person name="Henrissat B."/>
            <person name="Bilanenko E.N."/>
            <person name="de Vries R.P."/>
            <person name="van Kan J.A.L."/>
            <person name="Grigoriev I.V."/>
            <person name="Debets A.J.M."/>
        </authorList>
    </citation>
    <scope>NUCLEOTIDE SEQUENCE [LARGE SCALE GENOMIC DNA]</scope>
    <source>
        <strain evidence="3 4">F11</strain>
    </source>
</reference>
<evidence type="ECO:0000313" key="3">
    <source>
        <dbReference type="EMBL" id="ROT42720.1"/>
    </source>
</evidence>
<organism evidence="3 4">
    <name type="scientific">Sodiomyces alkalinus (strain CBS 110278 / VKM F-3762 / F11)</name>
    <name type="common">Alkaliphilic filamentous fungus</name>
    <dbReference type="NCBI Taxonomy" id="1314773"/>
    <lineage>
        <taxon>Eukaryota</taxon>
        <taxon>Fungi</taxon>
        <taxon>Dikarya</taxon>
        <taxon>Ascomycota</taxon>
        <taxon>Pezizomycotina</taxon>
        <taxon>Sordariomycetes</taxon>
        <taxon>Hypocreomycetidae</taxon>
        <taxon>Glomerellales</taxon>
        <taxon>Plectosphaerellaceae</taxon>
        <taxon>Sodiomyces</taxon>
    </lineage>
</organism>
<gene>
    <name evidence="3" type="ORF">SODALDRAFT_21913</name>
</gene>
<evidence type="ECO:0000256" key="1">
    <source>
        <dbReference type="ARBA" id="ARBA00010568"/>
    </source>
</evidence>
<dbReference type="RefSeq" id="XP_028470526.1">
    <property type="nucleotide sequence ID" value="XM_028607324.1"/>
</dbReference>
<dbReference type="PANTHER" id="PTHR31977:SF1">
    <property type="entry name" value="UPF0696 PROTEIN C11ORF68"/>
    <property type="match status" value="1"/>
</dbReference>
<accession>A0A3N2Q7I1</accession>
<dbReference type="InterPro" id="IPR015034">
    <property type="entry name" value="Bles03"/>
</dbReference>
<keyword evidence="4" id="KW-1185">Reference proteome</keyword>
<dbReference type="OrthoDB" id="10067381at2759"/>
<sequence>MEPISMDESESDFYGSEDVVARLRNRVRTFDTAKWQRDRQAANRVRQPLLHGIVPSNYPELYNPYAGVSYAWQFAETVEDFLVRLPPATTEATSACPWIYICNPSVRRKNNDEAQNQTSRGNEDEAPEEEGTQLASLIEGGAERLHLLRTFTEAARNTAQPPSRIQKGIREEKRHAVTDILTLAHKCRVQAGKWMLFCPRQEVNGVWGVVAKATANNELGIAAKVAPRPADGERAHRLICVYTADFNDLEDVARVLERLQELGIANANGPAIFYKPVGTPGSSEPHCTAPWTSEEVALGWWFQLLWVRDLRETQHYKLPGRAFRVFHPT</sequence>
<dbReference type="EMBL" id="ML119051">
    <property type="protein sequence ID" value="ROT42720.1"/>
    <property type="molecule type" value="Genomic_DNA"/>
</dbReference>
<dbReference type="Pfam" id="PF08939">
    <property type="entry name" value="Bles03"/>
    <property type="match status" value="1"/>
</dbReference>
<dbReference type="PANTHER" id="PTHR31977">
    <property type="entry name" value="UPF0696 PROTEIN C11ORF68"/>
    <property type="match status" value="1"/>
</dbReference>
<comment type="similarity">
    <text evidence="1">Belongs to the UPF0696 family.</text>
</comment>
<evidence type="ECO:0000256" key="2">
    <source>
        <dbReference type="SAM" id="MobiDB-lite"/>
    </source>
</evidence>
<dbReference type="GeneID" id="39575802"/>
<name>A0A3N2Q7I1_SODAK</name>
<feature type="region of interest" description="Disordered" evidence="2">
    <location>
        <begin position="111"/>
        <end position="132"/>
    </location>
</feature>
<dbReference type="InterPro" id="IPR023398">
    <property type="entry name" value="TIF_eIF4e-like"/>
</dbReference>
<proteinExistence type="inferred from homology"/>
<dbReference type="AlphaFoldDB" id="A0A3N2Q7I1"/>
<dbReference type="Proteomes" id="UP000272025">
    <property type="component" value="Unassembled WGS sequence"/>
</dbReference>
<dbReference type="SUPFAM" id="SSF55418">
    <property type="entry name" value="eIF4e-like"/>
    <property type="match status" value="1"/>
</dbReference>